<reference evidence="1" key="1">
    <citation type="submission" date="2022-06" db="EMBL/GenBank/DDBJ databases">
        <authorList>
            <person name="Legras J.-L."/>
            <person name="Devillers H."/>
            <person name="Grondin C."/>
        </authorList>
    </citation>
    <scope>NUCLEOTIDE SEQUENCE</scope>
    <source>
        <strain evidence="1">CLIB 1444</strain>
    </source>
</reference>
<dbReference type="Proteomes" id="UP001152531">
    <property type="component" value="Unassembled WGS sequence"/>
</dbReference>
<dbReference type="EMBL" id="CALSDN010000011">
    <property type="protein sequence ID" value="CAH6722867.1"/>
    <property type="molecule type" value="Genomic_DNA"/>
</dbReference>
<name>A0ACA9YDX6_9ASCO</name>
<proteinExistence type="predicted"/>
<keyword evidence="2" id="KW-1185">Reference proteome</keyword>
<comment type="caution">
    <text evidence="1">The sequence shown here is derived from an EMBL/GenBank/DDBJ whole genome shotgun (WGS) entry which is preliminary data.</text>
</comment>
<evidence type="ECO:0000313" key="2">
    <source>
        <dbReference type="Proteomes" id="UP001152531"/>
    </source>
</evidence>
<protein>
    <submittedName>
        <fullName evidence="1">RNA polymerase-associated protein Leo1p</fullName>
    </submittedName>
</protein>
<accession>A0ACA9YDX6</accession>
<gene>
    <name evidence="1" type="ORF">CLIB1444_11S02960</name>
</gene>
<sequence length="351" mass="40744">MSDVDDLGLGLSDDDRELDEVSQGENDVGVEEPESEEEEVEEKNLSISIPRHSVNEKAEDETYSLKLPVFLNVDAHPFDATEFKETIEYNAEQRKQIKDKSAAKNDLIKEKLSNQNTIRWRYVNENDEIIKQSNAHFIEWDNGLVSLKIGDEIFDLKKNTNFDNLLVKSYDEFEILQSDSIVSHTVNLLPTSIKTATHRQLTSAVKSVQMKDKILNTITTSDPLEIQRVADENERRAMKLKRQLDLKRRLQEERLGSGAGIDDEADEPTYERFEKTYDEYDDEDGFIDDEDDDDLLEGAERLRNVKREGASKYDEDEEEEEEEIEEPVEDVEENDEESRRKKRRIIDSDDE</sequence>
<organism evidence="1 2">
    <name type="scientific">[Candida] jaroonii</name>
    <dbReference type="NCBI Taxonomy" id="467808"/>
    <lineage>
        <taxon>Eukaryota</taxon>
        <taxon>Fungi</taxon>
        <taxon>Dikarya</taxon>
        <taxon>Ascomycota</taxon>
        <taxon>Saccharomycotina</taxon>
        <taxon>Pichiomycetes</taxon>
        <taxon>Debaryomycetaceae</taxon>
        <taxon>Yamadazyma</taxon>
    </lineage>
</organism>
<evidence type="ECO:0000313" key="1">
    <source>
        <dbReference type="EMBL" id="CAH6722867.1"/>
    </source>
</evidence>